<keyword evidence="1" id="KW-0812">Transmembrane</keyword>
<reference evidence="3" key="1">
    <citation type="submission" date="2024-05" db="EMBL/GenBank/DDBJ databases">
        <authorList>
            <person name="Tikunov A.Y."/>
            <person name="Morozova V.V."/>
            <person name="Kozlova Y.N."/>
            <person name="Tikunova N.V."/>
            <person name="Babkin I.V."/>
        </authorList>
    </citation>
    <scope>NUCLEOTIDE SEQUENCE [LARGE SCALE GENOMIC DNA]</scope>
</reference>
<evidence type="ECO:0000313" key="3">
    <source>
        <dbReference type="Proteomes" id="UP001305174"/>
    </source>
</evidence>
<name>A0AAX4G7M4_9CAUD</name>
<feature type="transmembrane region" description="Helical" evidence="1">
    <location>
        <begin position="6"/>
        <end position="22"/>
    </location>
</feature>
<dbReference type="EMBL" id="OR575930">
    <property type="protein sequence ID" value="WOZ57448.1"/>
    <property type="molecule type" value="Genomic_DNA"/>
</dbReference>
<keyword evidence="1" id="KW-0472">Membrane</keyword>
<proteinExistence type="predicted"/>
<keyword evidence="3" id="KW-1185">Reference proteome</keyword>
<accession>A0AAX4G7M4</accession>
<evidence type="ECO:0000256" key="1">
    <source>
        <dbReference type="SAM" id="Phobius"/>
    </source>
</evidence>
<protein>
    <submittedName>
        <fullName evidence="2">Endo/exonuclease/phosphatase domain-containing protein</fullName>
    </submittedName>
</protein>
<evidence type="ECO:0000313" key="2">
    <source>
        <dbReference type="EMBL" id="WOZ57448.1"/>
    </source>
</evidence>
<sequence>MEQIMVFTGIAVVICWILWQAWDMFRFFKGTEVGEVVVDAQKETTPLGVLALHHKHSGLVADAPTWTLNTEVVAYNHPATQPVK</sequence>
<keyword evidence="1" id="KW-1133">Transmembrane helix</keyword>
<organism evidence="2 3">
    <name type="scientific">Pseudomonas phage vB_PseuGesM_254</name>
    <dbReference type="NCBI Taxonomy" id="3092638"/>
    <lineage>
        <taxon>Viruses</taxon>
        <taxon>Duplodnaviria</taxon>
        <taxon>Heunggongvirae</taxon>
        <taxon>Uroviricota</taxon>
        <taxon>Caudoviricetes</taxon>
        <taxon>Vandenendeviridae</taxon>
        <taxon>Chemalvirus</taxon>
        <taxon>Chemalvirus PseuGes254</taxon>
    </lineage>
</organism>
<dbReference type="Proteomes" id="UP001305174">
    <property type="component" value="Segment"/>
</dbReference>